<feature type="region of interest" description="Disordered" evidence="2">
    <location>
        <begin position="114"/>
        <end position="145"/>
    </location>
</feature>
<feature type="compositionally biased region" description="Acidic residues" evidence="2">
    <location>
        <begin position="316"/>
        <end position="328"/>
    </location>
</feature>
<comment type="caution">
    <text evidence="3">The sequence shown here is derived from an EMBL/GenBank/DDBJ whole genome shotgun (WGS) entry which is preliminary data.</text>
</comment>
<feature type="region of interest" description="Disordered" evidence="2">
    <location>
        <begin position="491"/>
        <end position="552"/>
    </location>
</feature>
<feature type="compositionally biased region" description="Basic and acidic residues" evidence="2">
    <location>
        <begin position="131"/>
        <end position="142"/>
    </location>
</feature>
<proteinExistence type="predicted"/>
<feature type="compositionally biased region" description="Basic and acidic residues" evidence="2">
    <location>
        <begin position="173"/>
        <end position="184"/>
    </location>
</feature>
<feature type="region of interest" description="Disordered" evidence="2">
    <location>
        <begin position="1"/>
        <end position="46"/>
    </location>
</feature>
<evidence type="ECO:0000313" key="4">
    <source>
        <dbReference type="Proteomes" id="UP001151760"/>
    </source>
</evidence>
<evidence type="ECO:0000256" key="2">
    <source>
        <dbReference type="SAM" id="MobiDB-lite"/>
    </source>
</evidence>
<feature type="region of interest" description="Disordered" evidence="2">
    <location>
        <begin position="159"/>
        <end position="328"/>
    </location>
</feature>
<name>A0ABQ5ITS7_9ASTR</name>
<keyword evidence="4" id="KW-1185">Reference proteome</keyword>
<dbReference type="EMBL" id="BQNB010021176">
    <property type="protein sequence ID" value="GJU03657.1"/>
    <property type="molecule type" value="Genomic_DNA"/>
</dbReference>
<feature type="compositionally biased region" description="Basic and acidic residues" evidence="2">
    <location>
        <begin position="302"/>
        <end position="315"/>
    </location>
</feature>
<feature type="compositionally biased region" description="Basic and acidic residues" evidence="2">
    <location>
        <begin position="268"/>
        <end position="288"/>
    </location>
</feature>
<dbReference type="Proteomes" id="UP001151760">
    <property type="component" value="Unassembled WGS sequence"/>
</dbReference>
<evidence type="ECO:0000256" key="1">
    <source>
        <dbReference type="SAM" id="Coils"/>
    </source>
</evidence>
<accession>A0ABQ5ITS7</accession>
<reference evidence="3" key="2">
    <citation type="submission" date="2022-01" db="EMBL/GenBank/DDBJ databases">
        <authorList>
            <person name="Yamashiro T."/>
            <person name="Shiraishi A."/>
            <person name="Satake H."/>
            <person name="Nakayama K."/>
        </authorList>
    </citation>
    <scope>NUCLEOTIDE SEQUENCE</scope>
</reference>
<sequence length="658" mass="75057">MKTNLGFRRSPYPRPSPSIAIPDSNPEGSGGNHGGQSSSDRSLSGNEDGLTLQSVYDLCISLCTQVSAQAKEIKALKAQVKKLKKGVKPLITHHKAWMKSVALKTRLARKTSLKKKGVQKEYVSKQGRKSVKGEPSVHKDPAFDDLDDIVDDAMDYMESEDAQDEGRTSSVVLEEKESADKEVSTEAPVSTVKPNEGTDKRNEGTDKQDGGTDSTKVSTDRQGEGTADQNEGKSATQTAPTTTSTPTPTIFGDDETIAQVLITMSQNKQKEKEKGVEIRNVEDTERPRPTSTRSVLTLKPLPKIDPKDKGKKMIDEEGESDTESDDITEAEKKFKMLAKDEEVARKVQEEWEAEEEKKRLAEEEATKVALTNEYDFIHARINADKILVGELQKEEREKFTIEQRENFLHDTIAAQRKFIALQRSEAIRNKPPTRNQLRNQMMTYLKHVGGKKQFDLKTKTFKEIQVLYERLKRQDQNFVAIRSAEDERQIKELNKDPKKKRFIKETPRKEDTTKVPAEQKVAEQGTKKRKSGHMEMLARKRPRPQPDDDSDDEHRKCLRIITFDSTIYSEIMETKSFIARVHKVSSPNGNYLVVYRVNGHFRVFNYLMEVLHIFDRHDLFHLYDLVMKQYLEITPEDIELILWGDLKIMIESSIEEND</sequence>
<gene>
    <name evidence="3" type="ORF">Tco_1113995</name>
</gene>
<feature type="compositionally biased region" description="Basic and acidic residues" evidence="2">
    <location>
        <begin position="503"/>
        <end position="513"/>
    </location>
</feature>
<feature type="compositionally biased region" description="Low complexity" evidence="2">
    <location>
        <begin position="234"/>
        <end position="249"/>
    </location>
</feature>
<reference evidence="3" key="1">
    <citation type="journal article" date="2022" name="Int. J. Mol. Sci.">
        <title>Draft Genome of Tanacetum Coccineum: Genomic Comparison of Closely Related Tanacetum-Family Plants.</title>
        <authorList>
            <person name="Yamashiro T."/>
            <person name="Shiraishi A."/>
            <person name="Nakayama K."/>
            <person name="Satake H."/>
        </authorList>
    </citation>
    <scope>NUCLEOTIDE SEQUENCE</scope>
</reference>
<keyword evidence="1" id="KW-0175">Coiled coil</keyword>
<organism evidence="3 4">
    <name type="scientific">Tanacetum coccineum</name>
    <dbReference type="NCBI Taxonomy" id="301880"/>
    <lineage>
        <taxon>Eukaryota</taxon>
        <taxon>Viridiplantae</taxon>
        <taxon>Streptophyta</taxon>
        <taxon>Embryophyta</taxon>
        <taxon>Tracheophyta</taxon>
        <taxon>Spermatophyta</taxon>
        <taxon>Magnoliopsida</taxon>
        <taxon>eudicotyledons</taxon>
        <taxon>Gunneridae</taxon>
        <taxon>Pentapetalae</taxon>
        <taxon>asterids</taxon>
        <taxon>campanulids</taxon>
        <taxon>Asterales</taxon>
        <taxon>Asteraceae</taxon>
        <taxon>Asteroideae</taxon>
        <taxon>Anthemideae</taxon>
        <taxon>Anthemidinae</taxon>
        <taxon>Tanacetum</taxon>
    </lineage>
</organism>
<protein>
    <submittedName>
        <fullName evidence="3">Uncharacterized protein</fullName>
    </submittedName>
</protein>
<feature type="compositionally biased region" description="Basic and acidic residues" evidence="2">
    <location>
        <begin position="196"/>
        <end position="210"/>
    </location>
</feature>
<evidence type="ECO:0000313" key="3">
    <source>
        <dbReference type="EMBL" id="GJU03657.1"/>
    </source>
</evidence>
<feature type="coiled-coil region" evidence="1">
    <location>
        <begin position="343"/>
        <end position="373"/>
    </location>
</feature>